<accession>A0A920CU05</accession>
<evidence type="ECO:0000259" key="2">
    <source>
        <dbReference type="Pfam" id="PF13786"/>
    </source>
</evidence>
<dbReference type="Pfam" id="PF18705">
    <property type="entry name" value="DUF5643"/>
    <property type="match status" value="1"/>
</dbReference>
<evidence type="ECO:0000313" key="4">
    <source>
        <dbReference type="EMBL" id="GIO48927.1"/>
    </source>
</evidence>
<keyword evidence="5" id="KW-1185">Reference proteome</keyword>
<dbReference type="Gene3D" id="2.60.40.1640">
    <property type="entry name" value="Conserved domain protein"/>
    <property type="match status" value="1"/>
</dbReference>
<evidence type="ECO:0000313" key="5">
    <source>
        <dbReference type="Proteomes" id="UP000682811"/>
    </source>
</evidence>
<proteinExistence type="predicted"/>
<keyword evidence="1" id="KW-0812">Transmembrane</keyword>
<protein>
    <recommendedName>
        <fullName evidence="6">DUF4179 domain-containing protein</fullName>
    </recommendedName>
</protein>
<dbReference type="InterPro" id="IPR040680">
    <property type="entry name" value="DUF5643"/>
</dbReference>
<keyword evidence="1" id="KW-1133">Transmembrane helix</keyword>
<dbReference type="RefSeq" id="WP_212979524.1">
    <property type="nucleotide sequence ID" value="NZ_AP025343.1"/>
</dbReference>
<dbReference type="EMBL" id="BORT01000017">
    <property type="protein sequence ID" value="GIO48927.1"/>
    <property type="molecule type" value="Genomic_DNA"/>
</dbReference>
<evidence type="ECO:0000256" key="1">
    <source>
        <dbReference type="SAM" id="Phobius"/>
    </source>
</evidence>
<reference evidence="4 5" key="1">
    <citation type="submission" date="2021-03" db="EMBL/GenBank/DDBJ databases">
        <title>Antimicrobial resistance genes in bacteria isolated from Japanese honey, and their potential for conferring macrolide and lincosamide resistance in the American foulbrood pathogen Paenibacillus larvae.</title>
        <authorList>
            <person name="Okamoto M."/>
            <person name="Kumagai M."/>
            <person name="Kanamori H."/>
            <person name="Takamatsu D."/>
        </authorList>
    </citation>
    <scope>NUCLEOTIDE SEQUENCE [LARGE SCALE GENOMIC DNA]</scope>
    <source>
        <strain evidence="4 5">J34TS1</strain>
    </source>
</reference>
<evidence type="ECO:0008006" key="6">
    <source>
        <dbReference type="Google" id="ProtNLM"/>
    </source>
</evidence>
<dbReference type="InterPro" id="IPR025436">
    <property type="entry name" value="DUF4179"/>
</dbReference>
<sequence>MSLFDLERELRQSGKKQMTSEVPELIRRRQDEVYAALAYLEREAGTATHKQRKRAGRIVAAAAVVAFIAVLGSGFISPVMAQTFKQIPVVGSIFKLADELGLRTAGDRGLVSDPDAYDQHGGTTLKISEVVFDGTILSFSLQREGGDFQGGITDRKEVRLGDHTDIIYEKGAITNAELLVDGDSMADYPGGYRPQMSWRQSVNPNAALFHVFNNSDVTNPDSAHLPEEFLMTLKLTLEGIEDPFVISLPVHKKADHVIVQSGETRQKNGLSLTIKQLEFSPISTILRLELHADHELTEADMSNLSFEVCGSHGEKANLIGGKGLYPGGKSGTMEIVMDRFVTAPDFIIVKPYRPVYENSSASSGKFGLDQNGGIIKKYVEDLNIKVPVERSRIEKLYTP</sequence>
<name>A0A920CU05_9BACL</name>
<feature type="transmembrane region" description="Helical" evidence="1">
    <location>
        <begin position="58"/>
        <end position="80"/>
    </location>
</feature>
<organism evidence="4 5">
    <name type="scientific">Paenibacillus azoreducens</name>
    <dbReference type="NCBI Taxonomy" id="116718"/>
    <lineage>
        <taxon>Bacteria</taxon>
        <taxon>Bacillati</taxon>
        <taxon>Bacillota</taxon>
        <taxon>Bacilli</taxon>
        <taxon>Bacillales</taxon>
        <taxon>Paenibacillaceae</taxon>
        <taxon>Paenibacillus</taxon>
    </lineage>
</organism>
<feature type="domain" description="DUF4179" evidence="2">
    <location>
        <begin position="52"/>
        <end position="141"/>
    </location>
</feature>
<keyword evidence="1" id="KW-0472">Membrane</keyword>
<dbReference type="Proteomes" id="UP000682811">
    <property type="component" value="Unassembled WGS sequence"/>
</dbReference>
<gene>
    <name evidence="4" type="ORF">J34TS1_36920</name>
</gene>
<dbReference type="Pfam" id="PF13786">
    <property type="entry name" value="DUF4179"/>
    <property type="match status" value="1"/>
</dbReference>
<dbReference type="AlphaFoldDB" id="A0A920CU05"/>
<evidence type="ECO:0000259" key="3">
    <source>
        <dbReference type="Pfam" id="PF18705"/>
    </source>
</evidence>
<feature type="domain" description="DUF5643" evidence="3">
    <location>
        <begin position="263"/>
        <end position="357"/>
    </location>
</feature>
<comment type="caution">
    <text evidence="4">The sequence shown here is derived from an EMBL/GenBank/DDBJ whole genome shotgun (WGS) entry which is preliminary data.</text>
</comment>